<comment type="caution">
    <text evidence="3">The sequence shown here is derived from an EMBL/GenBank/DDBJ whole genome shotgun (WGS) entry which is preliminary data.</text>
</comment>
<organism evidence="3 4">
    <name type="scientific">Ramlibacter ginsenosidimutans</name>
    <dbReference type="NCBI Taxonomy" id="502333"/>
    <lineage>
        <taxon>Bacteria</taxon>
        <taxon>Pseudomonadati</taxon>
        <taxon>Pseudomonadota</taxon>
        <taxon>Betaproteobacteria</taxon>
        <taxon>Burkholderiales</taxon>
        <taxon>Comamonadaceae</taxon>
        <taxon>Ramlibacter</taxon>
    </lineage>
</organism>
<name>A0A934WMJ7_9BURK</name>
<protein>
    <recommendedName>
        <fullName evidence="5">DUF5666 domain-containing protein</fullName>
    </recommendedName>
</protein>
<proteinExistence type="predicted"/>
<feature type="signal peptide" evidence="2">
    <location>
        <begin position="1"/>
        <end position="24"/>
    </location>
</feature>
<evidence type="ECO:0000256" key="2">
    <source>
        <dbReference type="SAM" id="SignalP"/>
    </source>
</evidence>
<dbReference type="Proteomes" id="UP000630528">
    <property type="component" value="Unassembled WGS sequence"/>
</dbReference>
<gene>
    <name evidence="3" type="ORF">JJB11_17325</name>
</gene>
<evidence type="ECO:0000313" key="3">
    <source>
        <dbReference type="EMBL" id="MBK6007864.1"/>
    </source>
</evidence>
<sequence length="201" mass="21190">MIRKTAPALFALGVLAAACLPAAAQKPAATVDTAVATAPGKAVVGQTIKTTATITHIDKATRTVTMKRQDGKEVEVEVGEDARNFDQLKVGDRVHAEYTEAVALELKKGGGGTPAVKGGEELQRSEKGEKPGGKAVRQVSVLADVVHVDHKKNLVTLKGPGGHLVDLVVEDPEQLKNIKKGDQVHALYTESLAIRVEPAKK</sequence>
<feature type="region of interest" description="Disordered" evidence="1">
    <location>
        <begin position="109"/>
        <end position="134"/>
    </location>
</feature>
<feature type="chain" id="PRO_5037321647" description="DUF5666 domain-containing protein" evidence="2">
    <location>
        <begin position="25"/>
        <end position="201"/>
    </location>
</feature>
<dbReference type="AlphaFoldDB" id="A0A934WMJ7"/>
<reference evidence="3" key="2">
    <citation type="submission" date="2021-01" db="EMBL/GenBank/DDBJ databases">
        <authorList>
            <person name="Kang M."/>
        </authorList>
    </citation>
    <scope>NUCLEOTIDE SEQUENCE</scope>
    <source>
        <strain evidence="3">KACC 17527</strain>
    </source>
</reference>
<evidence type="ECO:0008006" key="5">
    <source>
        <dbReference type="Google" id="ProtNLM"/>
    </source>
</evidence>
<keyword evidence="2" id="KW-0732">Signal</keyword>
<evidence type="ECO:0000256" key="1">
    <source>
        <dbReference type="SAM" id="MobiDB-lite"/>
    </source>
</evidence>
<dbReference type="EMBL" id="JAEPWM010000007">
    <property type="protein sequence ID" value="MBK6007864.1"/>
    <property type="molecule type" value="Genomic_DNA"/>
</dbReference>
<feature type="compositionally biased region" description="Basic and acidic residues" evidence="1">
    <location>
        <begin position="118"/>
        <end position="132"/>
    </location>
</feature>
<keyword evidence="4" id="KW-1185">Reference proteome</keyword>
<reference evidence="3" key="1">
    <citation type="journal article" date="2012" name="J. Microbiol. Biotechnol.">
        <title>Ramlibacter ginsenosidimutans sp. nov., with ginsenoside-converting activity.</title>
        <authorList>
            <person name="Wang L."/>
            <person name="An D.S."/>
            <person name="Kim S.G."/>
            <person name="Jin F.X."/>
            <person name="Kim S.C."/>
            <person name="Lee S.T."/>
            <person name="Im W.T."/>
        </authorList>
    </citation>
    <scope>NUCLEOTIDE SEQUENCE</scope>
    <source>
        <strain evidence="3">KACC 17527</strain>
    </source>
</reference>
<evidence type="ECO:0000313" key="4">
    <source>
        <dbReference type="Proteomes" id="UP000630528"/>
    </source>
</evidence>
<dbReference type="PROSITE" id="PS51257">
    <property type="entry name" value="PROKAR_LIPOPROTEIN"/>
    <property type="match status" value="1"/>
</dbReference>
<accession>A0A934WMJ7</accession>